<dbReference type="STRING" id="1781255.BH720_06110"/>
<protein>
    <submittedName>
        <fullName evidence="2">Uncharacterized protein</fullName>
    </submittedName>
</protein>
<reference evidence="2" key="1">
    <citation type="submission" date="2016-09" db="EMBL/GenBank/DDBJ databases">
        <title>Draft genome of thermotolerant cyanobacterium Desertifilum sp. strain IPPAS B-1220.</title>
        <authorList>
            <person name="Sinetova M.A."/>
            <person name="Bolakhan K."/>
            <person name="Zayadan B.K."/>
            <person name="Mironov K.S."/>
            <person name="Ustinova V."/>
            <person name="Kupriyanova E.V."/>
            <person name="Sidorov R.A."/>
            <person name="Skrypnik A.N."/>
            <person name="Gogoleva N.E."/>
            <person name="Gogolev Y.V."/>
            <person name="Los D.A."/>
        </authorList>
    </citation>
    <scope>NUCLEOTIDE SEQUENCE [LARGE SCALE GENOMIC DNA]</scope>
    <source>
        <strain evidence="2">IPPAS B-1220</strain>
    </source>
</reference>
<dbReference type="EMBL" id="MJGC01000041">
    <property type="protein sequence ID" value="OEJ76125.1"/>
    <property type="molecule type" value="Genomic_DNA"/>
</dbReference>
<evidence type="ECO:0000256" key="1">
    <source>
        <dbReference type="SAM" id="MobiDB-lite"/>
    </source>
</evidence>
<sequence>MSMGVLDKKKGLPPGVQMLYRPMLYLSMGLHWAFLLIPLPSPPPEEEVTETLPVEEPVKLAQLLAPTQPSPTPAVQPPPKVAAASPPPPAPSPALAPPPPAPLEEPTPEPTPEAKQQEEKEQKGSAEDSPEVEETVEASSDASEEIAKVEETPTPEPSPDMTAAFKGVFGDVEANPDELVDANLFAQPELFFTPESLATEGDPVKRAGINRIQWISLKKPDRVLEEVLEPDLHSSGMSAIAQGEYGGGEVYSLNKDGVVLGYLNLVPTKGSIGTMIVVWNRDPNANP</sequence>
<accession>A0A1E5QN64</accession>
<name>A0A1E5QN64_9CYAN</name>
<feature type="region of interest" description="Disordered" evidence="1">
    <location>
        <begin position="41"/>
        <end position="163"/>
    </location>
</feature>
<organism evidence="2">
    <name type="scientific">Desertifilum tharense IPPAS B-1220</name>
    <dbReference type="NCBI Taxonomy" id="1781255"/>
    <lineage>
        <taxon>Bacteria</taxon>
        <taxon>Bacillati</taxon>
        <taxon>Cyanobacteriota</taxon>
        <taxon>Cyanophyceae</taxon>
        <taxon>Desertifilales</taxon>
        <taxon>Desertifilaceae</taxon>
        <taxon>Desertifilum</taxon>
    </lineage>
</organism>
<feature type="compositionally biased region" description="Basic and acidic residues" evidence="1">
    <location>
        <begin position="115"/>
        <end position="126"/>
    </location>
</feature>
<comment type="caution">
    <text evidence="2">The sequence shown here is derived from an EMBL/GenBank/DDBJ whole genome shotgun (WGS) entry which is preliminary data.</text>
</comment>
<gene>
    <name evidence="2" type="ORF">BH720_06110</name>
</gene>
<proteinExistence type="predicted"/>
<dbReference type="PRINTS" id="PR01217">
    <property type="entry name" value="PRICHEXTENSN"/>
</dbReference>
<evidence type="ECO:0000313" key="2">
    <source>
        <dbReference type="EMBL" id="OEJ76125.1"/>
    </source>
</evidence>
<feature type="compositionally biased region" description="Pro residues" evidence="1">
    <location>
        <begin position="68"/>
        <end position="111"/>
    </location>
</feature>
<dbReference type="AlphaFoldDB" id="A0A1E5QN64"/>